<dbReference type="Proteomes" id="UP000265715">
    <property type="component" value="Unassembled WGS sequence"/>
</dbReference>
<dbReference type="InterPro" id="IPR024775">
    <property type="entry name" value="DinB-like"/>
</dbReference>
<dbReference type="Pfam" id="PF12867">
    <property type="entry name" value="DinB_2"/>
    <property type="match status" value="1"/>
</dbReference>
<evidence type="ECO:0000313" key="2">
    <source>
        <dbReference type="EMBL" id="RIH81285.1"/>
    </source>
</evidence>
<reference evidence="2 3" key="1">
    <citation type="submission" date="2018-08" db="EMBL/GenBank/DDBJ databases">
        <title>Meiothermus terrae DSM 26712 genome sequencing project.</title>
        <authorList>
            <person name="Da Costa M.S."/>
            <person name="Albuquerque L."/>
            <person name="Raposo P."/>
            <person name="Froufe H.J.C."/>
            <person name="Barroso C.S."/>
            <person name="Egas C."/>
        </authorList>
    </citation>
    <scope>NUCLEOTIDE SEQUENCE [LARGE SCALE GENOMIC DNA]</scope>
    <source>
        <strain evidence="2 3">DSM 26712</strain>
    </source>
</reference>
<dbReference type="RefSeq" id="WP_119316191.1">
    <property type="nucleotide sequence ID" value="NZ_QXDL01000187.1"/>
</dbReference>
<dbReference type="OrthoDB" id="67041at2"/>
<protein>
    <recommendedName>
        <fullName evidence="1">DinB-like domain-containing protein</fullName>
    </recommendedName>
</protein>
<accession>A0A399EAC4</accession>
<comment type="caution">
    <text evidence="2">The sequence shown here is derived from an EMBL/GenBank/DDBJ whole genome shotgun (WGS) entry which is preliminary data.</text>
</comment>
<dbReference type="AlphaFoldDB" id="A0A399EAC4"/>
<keyword evidence="3" id="KW-1185">Reference proteome</keyword>
<organism evidence="2 3">
    <name type="scientific">Calidithermus terrae</name>
    <dbReference type="NCBI Taxonomy" id="1408545"/>
    <lineage>
        <taxon>Bacteria</taxon>
        <taxon>Thermotogati</taxon>
        <taxon>Deinococcota</taxon>
        <taxon>Deinococci</taxon>
        <taxon>Thermales</taxon>
        <taxon>Thermaceae</taxon>
        <taxon>Calidithermus</taxon>
    </lineage>
</organism>
<dbReference type="EMBL" id="QXDL01000187">
    <property type="protein sequence ID" value="RIH81285.1"/>
    <property type="molecule type" value="Genomic_DNA"/>
</dbReference>
<feature type="domain" description="DinB-like" evidence="1">
    <location>
        <begin position="43"/>
        <end position="151"/>
    </location>
</feature>
<gene>
    <name evidence="2" type="ORF">Mterra_03263</name>
</gene>
<evidence type="ECO:0000313" key="3">
    <source>
        <dbReference type="Proteomes" id="UP000265715"/>
    </source>
</evidence>
<name>A0A399EAC4_9DEIN</name>
<dbReference type="InterPro" id="IPR034660">
    <property type="entry name" value="DinB/YfiT-like"/>
</dbReference>
<sequence>MSEKVFVESWLDVLREACEGGRPGEGTAFLDSTKPDGSGNHGLFATLDALTAEQASHPTALGTSVAAHAAHVAFHLEVMVRWAGGDRGPFDWKGSFEPRAVDAARWQATRDRVRAAYQAVVDLARKTEAWDEDAAGGLAASLAHVAYHLGAIRQAVKLVP</sequence>
<dbReference type="SUPFAM" id="SSF109854">
    <property type="entry name" value="DinB/YfiT-like putative metalloenzymes"/>
    <property type="match status" value="1"/>
</dbReference>
<proteinExistence type="predicted"/>
<evidence type="ECO:0000259" key="1">
    <source>
        <dbReference type="Pfam" id="PF12867"/>
    </source>
</evidence>